<dbReference type="PANTHER" id="PTHR22916:SF3">
    <property type="entry name" value="UDP-GLCNAC:BETAGAL BETA-1,3-N-ACETYLGLUCOSAMINYLTRANSFERASE-LIKE PROTEIN 1"/>
    <property type="match status" value="1"/>
</dbReference>
<dbReference type="RefSeq" id="WP_150310976.1">
    <property type="nucleotide sequence ID" value="NZ_VMSO01000011.1"/>
</dbReference>
<comment type="caution">
    <text evidence="2">The sequence shown here is derived from an EMBL/GenBank/DDBJ whole genome shotgun (WGS) entry which is preliminary data.</text>
</comment>
<name>A0A5M9HVZ5_9FIRM</name>
<keyword evidence="2" id="KW-0808">Transferase</keyword>
<dbReference type="AlphaFoldDB" id="A0A5M9HVZ5"/>
<accession>A0A5M9HVZ5</accession>
<keyword evidence="3" id="KW-1185">Reference proteome</keyword>
<dbReference type="Proteomes" id="UP000322025">
    <property type="component" value="Unassembled WGS sequence"/>
</dbReference>
<dbReference type="SUPFAM" id="SSF53448">
    <property type="entry name" value="Nucleotide-diphospho-sugar transferases"/>
    <property type="match status" value="1"/>
</dbReference>
<proteinExistence type="predicted"/>
<evidence type="ECO:0000313" key="3">
    <source>
        <dbReference type="Proteomes" id="UP000322025"/>
    </source>
</evidence>
<protein>
    <submittedName>
        <fullName evidence="2">Glycosyltransferase family 2 protein</fullName>
    </submittedName>
</protein>
<dbReference type="InterPro" id="IPR029044">
    <property type="entry name" value="Nucleotide-diphossugar_trans"/>
</dbReference>
<dbReference type="OrthoDB" id="199095at2"/>
<dbReference type="GO" id="GO:0016758">
    <property type="term" value="F:hexosyltransferase activity"/>
    <property type="evidence" value="ECO:0007669"/>
    <property type="project" value="UniProtKB-ARBA"/>
</dbReference>
<feature type="domain" description="Glycosyltransferase 2-like" evidence="1">
    <location>
        <begin position="10"/>
        <end position="135"/>
    </location>
</feature>
<dbReference type="CDD" id="cd00761">
    <property type="entry name" value="Glyco_tranf_GTA_type"/>
    <property type="match status" value="1"/>
</dbReference>
<dbReference type="InterPro" id="IPR001173">
    <property type="entry name" value="Glyco_trans_2-like"/>
</dbReference>
<evidence type="ECO:0000313" key="2">
    <source>
        <dbReference type="EMBL" id="KAA8501150.1"/>
    </source>
</evidence>
<sequence length="328" mass="39612">MNHSNEIAVSVAVITYNMEGYLKQLLDSILKQKTDFRYEIVVDDDHSPDHSREILLDYRDRYPDKFVLSLRDQNVGGSRNMYGVLRQCRGRYIAILEGDDWWECDDKLQYQYDFMEKHPEYVGMYCNSWCELSRTESVQRVRRDMKKPMVFSYRDFMNYHFFDRLPNSTDTAFFRNFFRDAPEREVSVFYKAHKMVWDQSLALILYGKGRVYVDPRLVSHHRTIVEKGGTNYQSRYAVEDHKVTDAYMYACHEEYMEKVLRRNCRKFYKVRGMIFAEAFWIALKSGKAEDREKARQIWKQRRKKWPLVWWAFYWGCGTVRRKITAGRK</sequence>
<gene>
    <name evidence="2" type="ORF">FNY66_09580</name>
</gene>
<dbReference type="EMBL" id="VMSO01000011">
    <property type="protein sequence ID" value="KAA8501150.1"/>
    <property type="molecule type" value="Genomic_DNA"/>
</dbReference>
<dbReference type="PANTHER" id="PTHR22916">
    <property type="entry name" value="GLYCOSYLTRANSFERASE"/>
    <property type="match status" value="1"/>
</dbReference>
<organism evidence="2 3">
    <name type="scientific">Mediterraneibacter catenae</name>
    <dbReference type="NCBI Taxonomy" id="2594882"/>
    <lineage>
        <taxon>Bacteria</taxon>
        <taxon>Bacillati</taxon>
        <taxon>Bacillota</taxon>
        <taxon>Clostridia</taxon>
        <taxon>Lachnospirales</taxon>
        <taxon>Lachnospiraceae</taxon>
        <taxon>Mediterraneibacter</taxon>
    </lineage>
</organism>
<reference evidence="2" key="1">
    <citation type="submission" date="2019-07" db="EMBL/GenBank/DDBJ databases">
        <authorList>
            <person name="Wongkuna S."/>
            <person name="Scaria J."/>
        </authorList>
    </citation>
    <scope>NUCLEOTIDE SEQUENCE [LARGE SCALE GENOMIC DNA]</scope>
    <source>
        <strain evidence="2">SW178</strain>
    </source>
</reference>
<evidence type="ECO:0000259" key="1">
    <source>
        <dbReference type="Pfam" id="PF00535"/>
    </source>
</evidence>
<dbReference type="Gene3D" id="3.90.550.10">
    <property type="entry name" value="Spore Coat Polysaccharide Biosynthesis Protein SpsA, Chain A"/>
    <property type="match status" value="1"/>
</dbReference>
<dbReference type="Pfam" id="PF00535">
    <property type="entry name" value="Glycos_transf_2"/>
    <property type="match status" value="1"/>
</dbReference>